<dbReference type="Proteomes" id="UP000293433">
    <property type="component" value="Unassembled WGS sequence"/>
</dbReference>
<comment type="similarity">
    <text evidence="1">Belongs to the LysR transcriptional regulatory family.</text>
</comment>
<evidence type="ECO:0000259" key="6">
    <source>
        <dbReference type="PROSITE" id="PS50931"/>
    </source>
</evidence>
<dbReference type="AlphaFoldDB" id="A0A4Q7LC86"/>
<reference evidence="7 8" key="1">
    <citation type="submission" date="2019-02" db="EMBL/GenBank/DDBJ databases">
        <title>Genomic Encyclopedia of Type Strains, Phase IV (KMG-IV): sequencing the most valuable type-strain genomes for metagenomic binning, comparative biology and taxonomic classification.</title>
        <authorList>
            <person name="Goeker M."/>
        </authorList>
    </citation>
    <scope>NUCLEOTIDE SEQUENCE [LARGE SCALE GENOMIC DNA]</scope>
    <source>
        <strain evidence="7 8">DSM 10617</strain>
    </source>
</reference>
<evidence type="ECO:0000313" key="8">
    <source>
        <dbReference type="Proteomes" id="UP000293433"/>
    </source>
</evidence>
<dbReference type="Gene3D" id="1.10.10.10">
    <property type="entry name" value="Winged helix-like DNA-binding domain superfamily/Winged helix DNA-binding domain"/>
    <property type="match status" value="1"/>
</dbReference>
<feature type="domain" description="HTH lysR-type" evidence="6">
    <location>
        <begin position="36"/>
        <end position="93"/>
    </location>
</feature>
<dbReference type="Gene3D" id="3.40.190.290">
    <property type="match status" value="1"/>
</dbReference>
<organism evidence="7 8">
    <name type="scientific">Sphaerotilus mobilis</name>
    <dbReference type="NCBI Taxonomy" id="47994"/>
    <lineage>
        <taxon>Bacteria</taxon>
        <taxon>Pseudomonadati</taxon>
        <taxon>Pseudomonadota</taxon>
        <taxon>Betaproteobacteria</taxon>
        <taxon>Burkholderiales</taxon>
        <taxon>Sphaerotilaceae</taxon>
        <taxon>Sphaerotilus</taxon>
    </lineage>
</organism>
<evidence type="ECO:0000256" key="3">
    <source>
        <dbReference type="ARBA" id="ARBA00023125"/>
    </source>
</evidence>
<sequence length="367" mass="39742">MASFKRLEGSPFSTRPSARPDPNAITVTAPQRRLALTPEALEMMDTIARTGSFAAAARELGKVPSALTYSVRQLEEALDALLFDRRSRQAQLTPAGHELLREGRRLLQQIDAVANRVQRVATGWEAELAIAVDNIIAPAALFDLIDAFYAQTIEPIRDAVPERVGTQAGAGASPLSTCPPTRMKLRSEVLAGTWEALVTGQVDLAIGVAPKATALDDIQTASLGDLHMVLAVAPHHPLARETQPISSETIARHRIVAIADTAQRFEPVTVGVQAGQDVLTVPSLAAKVEAQLRGLGCGRLPENLVRRHAEAGRLVVLQTEESTREIQLHYAWRRSAAQGRGLSWWLAQLERPATRKALLEQHAGLVL</sequence>
<feature type="region of interest" description="Disordered" evidence="5">
    <location>
        <begin position="1"/>
        <end position="24"/>
    </location>
</feature>
<keyword evidence="8" id="KW-1185">Reference proteome</keyword>
<accession>A0A4Q7LC86</accession>
<dbReference type="PANTHER" id="PTHR30126:SF4">
    <property type="entry name" value="LYSR FAMILY TRANSCRIPTIONAL REGULATOR"/>
    <property type="match status" value="1"/>
</dbReference>
<dbReference type="PROSITE" id="PS50931">
    <property type="entry name" value="HTH_LYSR"/>
    <property type="match status" value="1"/>
</dbReference>
<dbReference type="SUPFAM" id="SSF46785">
    <property type="entry name" value="Winged helix' DNA-binding domain"/>
    <property type="match status" value="1"/>
</dbReference>
<dbReference type="Pfam" id="PF00126">
    <property type="entry name" value="HTH_1"/>
    <property type="match status" value="1"/>
</dbReference>
<dbReference type="InterPro" id="IPR036388">
    <property type="entry name" value="WH-like_DNA-bd_sf"/>
</dbReference>
<dbReference type="OrthoDB" id="5293066at2"/>
<dbReference type="EMBL" id="SGWV01000011">
    <property type="protein sequence ID" value="RZS51985.1"/>
    <property type="molecule type" value="Genomic_DNA"/>
</dbReference>
<dbReference type="Pfam" id="PF03466">
    <property type="entry name" value="LysR_substrate"/>
    <property type="match status" value="1"/>
</dbReference>
<keyword evidence="3 7" id="KW-0238">DNA-binding</keyword>
<dbReference type="SUPFAM" id="SSF53850">
    <property type="entry name" value="Periplasmic binding protein-like II"/>
    <property type="match status" value="1"/>
</dbReference>
<comment type="caution">
    <text evidence="7">The sequence shown here is derived from an EMBL/GenBank/DDBJ whole genome shotgun (WGS) entry which is preliminary data.</text>
</comment>
<keyword evidence="4" id="KW-0804">Transcription</keyword>
<dbReference type="InterPro" id="IPR036390">
    <property type="entry name" value="WH_DNA-bd_sf"/>
</dbReference>
<evidence type="ECO:0000256" key="2">
    <source>
        <dbReference type="ARBA" id="ARBA00023015"/>
    </source>
</evidence>
<evidence type="ECO:0000256" key="4">
    <source>
        <dbReference type="ARBA" id="ARBA00023163"/>
    </source>
</evidence>
<protein>
    <submittedName>
        <fullName evidence="7">DNA-binding transcriptional LysR family regulator</fullName>
    </submittedName>
</protein>
<name>A0A4Q7LC86_9BURK</name>
<proteinExistence type="inferred from homology"/>
<evidence type="ECO:0000256" key="5">
    <source>
        <dbReference type="SAM" id="MobiDB-lite"/>
    </source>
</evidence>
<dbReference type="PANTHER" id="PTHR30126">
    <property type="entry name" value="HTH-TYPE TRANSCRIPTIONAL REGULATOR"/>
    <property type="match status" value="1"/>
</dbReference>
<evidence type="ECO:0000313" key="7">
    <source>
        <dbReference type="EMBL" id="RZS51985.1"/>
    </source>
</evidence>
<dbReference type="GO" id="GO:0000976">
    <property type="term" value="F:transcription cis-regulatory region binding"/>
    <property type="evidence" value="ECO:0007669"/>
    <property type="project" value="TreeGrafter"/>
</dbReference>
<keyword evidence="2" id="KW-0805">Transcription regulation</keyword>
<dbReference type="GO" id="GO:0003700">
    <property type="term" value="F:DNA-binding transcription factor activity"/>
    <property type="evidence" value="ECO:0007669"/>
    <property type="project" value="InterPro"/>
</dbReference>
<dbReference type="InterPro" id="IPR005119">
    <property type="entry name" value="LysR_subst-bd"/>
</dbReference>
<dbReference type="InterPro" id="IPR000847">
    <property type="entry name" value="LysR_HTH_N"/>
</dbReference>
<evidence type="ECO:0000256" key="1">
    <source>
        <dbReference type="ARBA" id="ARBA00009437"/>
    </source>
</evidence>
<gene>
    <name evidence="7" type="ORF">EV685_3171</name>
</gene>